<dbReference type="PANTHER" id="PTHR42791">
    <property type="entry name" value="GNAT FAMILY ACETYLTRANSFERASE"/>
    <property type="match status" value="1"/>
</dbReference>
<dbReference type="InterPro" id="IPR016181">
    <property type="entry name" value="Acyl_CoA_acyltransferase"/>
</dbReference>
<reference evidence="3" key="1">
    <citation type="journal article" date="2019" name="Int. J. Syst. Evol. Microbiol.">
        <title>The Global Catalogue of Microorganisms (GCM) 10K type strain sequencing project: providing services to taxonomists for standard genome sequencing and annotation.</title>
        <authorList>
            <consortium name="The Broad Institute Genomics Platform"/>
            <consortium name="The Broad Institute Genome Sequencing Center for Infectious Disease"/>
            <person name="Wu L."/>
            <person name="Ma J."/>
        </authorList>
    </citation>
    <scope>NUCLEOTIDE SEQUENCE [LARGE SCALE GENOMIC DNA]</scope>
    <source>
        <strain evidence="3">KCTC 42423</strain>
    </source>
</reference>
<dbReference type="GO" id="GO:0016746">
    <property type="term" value="F:acyltransferase activity"/>
    <property type="evidence" value="ECO:0007669"/>
    <property type="project" value="UniProtKB-KW"/>
</dbReference>
<keyword evidence="3" id="KW-1185">Reference proteome</keyword>
<protein>
    <submittedName>
        <fullName evidence="2">GNAT family N-acetyltransferase</fullName>
        <ecNumber evidence="2">2.3.1.-</ecNumber>
    </submittedName>
</protein>
<dbReference type="EC" id="2.3.1.-" evidence="2"/>
<organism evidence="2 3">
    <name type="scientific">Aquimarina hainanensis</name>
    <dbReference type="NCBI Taxonomy" id="1578017"/>
    <lineage>
        <taxon>Bacteria</taxon>
        <taxon>Pseudomonadati</taxon>
        <taxon>Bacteroidota</taxon>
        <taxon>Flavobacteriia</taxon>
        <taxon>Flavobacteriales</taxon>
        <taxon>Flavobacteriaceae</taxon>
        <taxon>Aquimarina</taxon>
    </lineage>
</organism>
<gene>
    <name evidence="2" type="ORF">ACFSTE_08305</name>
</gene>
<accession>A0ABW5N6N8</accession>
<evidence type="ECO:0000259" key="1">
    <source>
        <dbReference type="Pfam" id="PF13673"/>
    </source>
</evidence>
<dbReference type="RefSeq" id="WP_176029059.1">
    <property type="nucleotide sequence ID" value="NZ_JBHSJV010000001.1"/>
</dbReference>
<keyword evidence="2" id="KW-0012">Acyltransferase</keyword>
<name>A0ABW5N6N8_9FLAO</name>
<dbReference type="Gene3D" id="3.40.630.30">
    <property type="match status" value="1"/>
</dbReference>
<sequence>MRKASIEDKELVTDILVSAFAPLKGDNSINLIVKQDHKRVQRMRILMAYLFEKAFYFGEVFISSNNKACLLLHFPHKEKTTLRTILLNIRLAFFCIGIERVFEVLKRQRIAKQFYPKERHIRPVILAVKEDAKGNGTAARLMLHVKDQYKDNQLPVIIDTSSEYNVKLYKRFGFKLIKKEKGLKFPIYFLRLN</sequence>
<dbReference type="Pfam" id="PF13673">
    <property type="entry name" value="Acetyltransf_10"/>
    <property type="match status" value="1"/>
</dbReference>
<dbReference type="InterPro" id="IPR052523">
    <property type="entry name" value="Trichothecene_AcTrans"/>
</dbReference>
<dbReference type="PANTHER" id="PTHR42791:SF1">
    <property type="entry name" value="N-ACETYLTRANSFERASE DOMAIN-CONTAINING PROTEIN"/>
    <property type="match status" value="1"/>
</dbReference>
<comment type="caution">
    <text evidence="2">The sequence shown here is derived from an EMBL/GenBank/DDBJ whole genome shotgun (WGS) entry which is preliminary data.</text>
</comment>
<dbReference type="InterPro" id="IPR000182">
    <property type="entry name" value="GNAT_dom"/>
</dbReference>
<dbReference type="EMBL" id="JBHULX010000007">
    <property type="protein sequence ID" value="MFD2590831.1"/>
    <property type="molecule type" value="Genomic_DNA"/>
</dbReference>
<evidence type="ECO:0000313" key="2">
    <source>
        <dbReference type="EMBL" id="MFD2590831.1"/>
    </source>
</evidence>
<dbReference type="Proteomes" id="UP001597459">
    <property type="component" value="Unassembled WGS sequence"/>
</dbReference>
<keyword evidence="2" id="KW-0808">Transferase</keyword>
<proteinExistence type="predicted"/>
<feature type="domain" description="N-acetyltransferase" evidence="1">
    <location>
        <begin position="125"/>
        <end position="180"/>
    </location>
</feature>
<dbReference type="SUPFAM" id="SSF55729">
    <property type="entry name" value="Acyl-CoA N-acyltransferases (Nat)"/>
    <property type="match status" value="1"/>
</dbReference>
<evidence type="ECO:0000313" key="3">
    <source>
        <dbReference type="Proteomes" id="UP001597459"/>
    </source>
</evidence>